<gene>
    <name evidence="1" type="ordered locus">MHLP_00930</name>
</gene>
<name>I7CET9_MYCHA</name>
<dbReference type="OrthoDB" id="394974at2"/>
<dbReference type="KEGG" id="mhl:MHLP_00930"/>
<accession>I7CET9</accession>
<keyword evidence="2" id="KW-1185">Reference proteome</keyword>
<dbReference type="EMBL" id="CP003731">
    <property type="protein sequence ID" value="AFO51766.1"/>
    <property type="molecule type" value="Genomic_DNA"/>
</dbReference>
<dbReference type="Proteomes" id="UP000006502">
    <property type="component" value="Chromosome"/>
</dbReference>
<dbReference type="HOGENOM" id="CLU_737363_0_0_14"/>
<reference evidence="2" key="2">
    <citation type="submission" date="2012-07" db="EMBL/GenBank/DDBJ databases">
        <title>Complete genome sequence of 'Candidatus Mycoplasma haemolamae'.</title>
        <authorList>
            <person name="Guimaraes A.M.S."/>
            <person name="Toth B."/>
            <person name="Santos A.P."/>
            <person name="Nascimento N.C."/>
            <person name="Sojka J.E."/>
            <person name="Messick J.B."/>
        </authorList>
    </citation>
    <scope>NUCLEOTIDE SEQUENCE [LARGE SCALE GENOMIC DNA]</scope>
    <source>
        <strain evidence="2">Purdue</strain>
    </source>
</reference>
<protein>
    <submittedName>
        <fullName evidence="1">Uncharacterized protein</fullName>
    </submittedName>
</protein>
<evidence type="ECO:0000313" key="2">
    <source>
        <dbReference type="Proteomes" id="UP000006502"/>
    </source>
</evidence>
<evidence type="ECO:0000313" key="1">
    <source>
        <dbReference type="EMBL" id="AFO51766.1"/>
    </source>
</evidence>
<proteinExistence type="predicted"/>
<dbReference type="AlphaFoldDB" id="I7CET9"/>
<sequence length="375" mass="44996">MFYLNEKNIKQYTTVSYLQTEKFKQFIKPQLCALFEKGLLNSSSPLTLFQNSRKITGPLSKKLDQETLSKINSHCSYLGKWSEFFLEKAVNFCQQNCLGDWSDLDLKRNWHIISEATEESKKYFSSKKSRSTTWLWFLELGDQQEYKYSFFLEKEEFKNHENESIFMEIMNHFKSFLPCCSDFISWNNFAKRHSLKKTSDYQNECEITMWEFDFFDLKTKEVVDLKFQKKSWDLNWVWQCLLYVYLLDFYYGVEAKGIKLINTFSGEEWSSSLEDLFGKGGRKKFFSLLKKEIADYEKNRFMNRILSCFQDWDQKEGLKEIVSTHFFCSEEDSCIPVYSSFIESLNKNRQRSDFLSNIHSAKWVWEQWTQFQLGR</sequence>
<reference evidence="1 2" key="1">
    <citation type="journal article" date="2012" name="J. Bacteriol.">
        <title>Genome Sequence of "Candidatus Mycoplasma haemolamae" Strain Purdue, a Red Blood Cell Pathogen of Alpacas (Vicugna pacos) and Llamas (Lama glama).</title>
        <authorList>
            <person name="Guimaraes A.M."/>
            <person name="Toth B."/>
            <person name="Santos A.P."/>
            <person name="do Nascimento N.C."/>
            <person name="Kritchevsky J.E."/>
            <person name="Messick J.B."/>
        </authorList>
    </citation>
    <scope>NUCLEOTIDE SEQUENCE [LARGE SCALE GENOMIC DNA]</scope>
    <source>
        <strain evidence="1 2">Purdue</strain>
    </source>
</reference>
<dbReference type="STRING" id="1212765.MHLP_00930"/>
<dbReference type="PATRIC" id="fig|1212765.3.peg.211"/>
<organism evidence="1 2">
    <name type="scientific">Mycoplasma haematolamae (strain Purdue)</name>
    <dbReference type="NCBI Taxonomy" id="1212765"/>
    <lineage>
        <taxon>Bacteria</taxon>
        <taxon>Bacillati</taxon>
        <taxon>Mycoplasmatota</taxon>
        <taxon>Mollicutes</taxon>
        <taxon>Mycoplasmataceae</taxon>
        <taxon>Mycoplasma</taxon>
    </lineage>
</organism>